<dbReference type="PANTHER" id="PTHR30371">
    <property type="entry name" value="SEC-INDEPENDENT PROTEIN TRANSLOCASE PROTEIN TATC"/>
    <property type="match status" value="1"/>
</dbReference>
<dbReference type="PANTHER" id="PTHR30371:SF0">
    <property type="entry name" value="SEC-INDEPENDENT PROTEIN TRANSLOCASE PROTEIN TATC, CHLOROPLASTIC-RELATED"/>
    <property type="match status" value="1"/>
</dbReference>
<evidence type="ECO:0000256" key="4">
    <source>
        <dbReference type="ARBA" id="ARBA00023136"/>
    </source>
</evidence>
<evidence type="ECO:0000256" key="5">
    <source>
        <dbReference type="SAM" id="Phobius"/>
    </source>
</evidence>
<evidence type="ECO:0000313" key="7">
    <source>
        <dbReference type="Proteomes" id="UP001597139"/>
    </source>
</evidence>
<keyword evidence="3 5" id="KW-1133">Transmembrane helix</keyword>
<dbReference type="AlphaFoldDB" id="A0ABD6BNP2"/>
<dbReference type="InterPro" id="IPR002033">
    <property type="entry name" value="TatC"/>
</dbReference>
<accession>A0ABD6BNP2</accession>
<evidence type="ECO:0000256" key="2">
    <source>
        <dbReference type="ARBA" id="ARBA00022692"/>
    </source>
</evidence>
<keyword evidence="2 5" id="KW-0812">Transmembrane</keyword>
<proteinExistence type="predicted"/>
<protein>
    <submittedName>
        <fullName evidence="6">Twin-arginine translocase subunit TatC</fullName>
    </submittedName>
</protein>
<feature type="transmembrane region" description="Helical" evidence="5">
    <location>
        <begin position="54"/>
        <end position="71"/>
    </location>
</feature>
<feature type="transmembrane region" description="Helical" evidence="5">
    <location>
        <begin position="15"/>
        <end position="42"/>
    </location>
</feature>
<evidence type="ECO:0000256" key="3">
    <source>
        <dbReference type="ARBA" id="ARBA00022989"/>
    </source>
</evidence>
<comment type="caution">
    <text evidence="6">The sequence shown here is derived from an EMBL/GenBank/DDBJ whole genome shotgun (WGS) entry which is preliminary data.</text>
</comment>
<dbReference type="Proteomes" id="UP001597139">
    <property type="component" value="Unassembled WGS sequence"/>
</dbReference>
<gene>
    <name evidence="6" type="ORF">ACFSAU_01685</name>
</gene>
<keyword evidence="4 5" id="KW-0472">Membrane</keyword>
<evidence type="ECO:0000313" key="6">
    <source>
        <dbReference type="EMBL" id="MFD1566192.1"/>
    </source>
</evidence>
<name>A0ABD6BNP2_9EURY</name>
<reference evidence="6 7" key="1">
    <citation type="journal article" date="2019" name="Int. J. Syst. Evol. Microbiol.">
        <title>The Global Catalogue of Microorganisms (GCM) 10K type strain sequencing project: providing services to taxonomists for standard genome sequencing and annotation.</title>
        <authorList>
            <consortium name="The Broad Institute Genomics Platform"/>
            <consortium name="The Broad Institute Genome Sequencing Center for Infectious Disease"/>
            <person name="Wu L."/>
            <person name="Ma J."/>
        </authorList>
    </citation>
    <scope>NUCLEOTIDE SEQUENCE [LARGE SCALE GENOMIC DNA]</scope>
    <source>
        <strain evidence="6 7">CGMCC 1.12859</strain>
    </source>
</reference>
<dbReference type="Pfam" id="PF00902">
    <property type="entry name" value="TatC"/>
    <property type="match status" value="1"/>
</dbReference>
<keyword evidence="7" id="KW-1185">Reference proteome</keyword>
<dbReference type="RefSeq" id="WP_379821107.1">
    <property type="nucleotide sequence ID" value="NZ_JBHUCZ010000001.1"/>
</dbReference>
<sequence length="99" mass="11051">DENVATVAYGLSDTFSLILVLMGYMAVIFQIPLFIMLAIMMGIVTRTWLEDKRLLFWGGFLTIAFLVNPDPTGMTPFIIAATMIVLYEGTLALLRWTGN</sequence>
<evidence type="ECO:0000256" key="1">
    <source>
        <dbReference type="ARBA" id="ARBA00004141"/>
    </source>
</evidence>
<organism evidence="6 7">
    <name type="scientific">Halolamina litorea</name>
    <dbReference type="NCBI Taxonomy" id="1515593"/>
    <lineage>
        <taxon>Archaea</taxon>
        <taxon>Methanobacteriati</taxon>
        <taxon>Methanobacteriota</taxon>
        <taxon>Stenosarchaea group</taxon>
        <taxon>Halobacteria</taxon>
        <taxon>Halobacteriales</taxon>
        <taxon>Haloferacaceae</taxon>
    </lineage>
</organism>
<feature type="transmembrane region" description="Helical" evidence="5">
    <location>
        <begin position="77"/>
        <end position="96"/>
    </location>
</feature>
<comment type="subcellular location">
    <subcellularLocation>
        <location evidence="1">Membrane</location>
        <topology evidence="1">Multi-pass membrane protein</topology>
    </subcellularLocation>
</comment>
<dbReference type="GO" id="GO:0016020">
    <property type="term" value="C:membrane"/>
    <property type="evidence" value="ECO:0007669"/>
    <property type="project" value="UniProtKB-SubCell"/>
</dbReference>
<dbReference type="EMBL" id="JBHUCZ010000001">
    <property type="protein sequence ID" value="MFD1566192.1"/>
    <property type="molecule type" value="Genomic_DNA"/>
</dbReference>
<feature type="non-terminal residue" evidence="6">
    <location>
        <position position="1"/>
    </location>
</feature>